<evidence type="ECO:0000313" key="3">
    <source>
        <dbReference type="Proteomes" id="UP000190341"/>
    </source>
</evidence>
<dbReference type="Proteomes" id="UP000190341">
    <property type="component" value="Unassembled WGS sequence"/>
</dbReference>
<organism evidence="2 3">
    <name type="scientific">Pseudoxanthomonas indica</name>
    <dbReference type="NCBI Taxonomy" id="428993"/>
    <lineage>
        <taxon>Bacteria</taxon>
        <taxon>Pseudomonadati</taxon>
        <taxon>Pseudomonadota</taxon>
        <taxon>Gammaproteobacteria</taxon>
        <taxon>Lysobacterales</taxon>
        <taxon>Lysobacteraceae</taxon>
        <taxon>Pseudoxanthomonas</taxon>
    </lineage>
</organism>
<evidence type="ECO:0000256" key="1">
    <source>
        <dbReference type="SAM" id="Phobius"/>
    </source>
</evidence>
<evidence type="ECO:0008006" key="4">
    <source>
        <dbReference type="Google" id="ProtNLM"/>
    </source>
</evidence>
<proteinExistence type="predicted"/>
<accession>A0A1T5IJB2</accession>
<keyword evidence="3" id="KW-1185">Reference proteome</keyword>
<name>A0A1T5IJB2_9GAMM</name>
<dbReference type="OrthoDB" id="6058255at2"/>
<protein>
    <recommendedName>
        <fullName evidence="4">DUF2523 domain-containing protein</fullName>
    </recommendedName>
</protein>
<dbReference type="Pfam" id="PF10734">
    <property type="entry name" value="DUF2523"/>
    <property type="match status" value="1"/>
</dbReference>
<gene>
    <name evidence="2" type="ORF">SAMN06296058_0007</name>
</gene>
<keyword evidence="1" id="KW-0812">Transmembrane</keyword>
<feature type="transmembrane region" description="Helical" evidence="1">
    <location>
        <begin position="20"/>
        <end position="40"/>
    </location>
</feature>
<keyword evidence="1" id="KW-1133">Transmembrane helix</keyword>
<evidence type="ECO:0000313" key="2">
    <source>
        <dbReference type="EMBL" id="SKC39294.1"/>
    </source>
</evidence>
<dbReference type="STRING" id="428993.SAMN06296058_0007"/>
<sequence length="99" mass="10595">MPVVIAELLAIIGPWIMRFLAVKGLLMVAGFLGRLGLVLATNEFAVQPLIEHAMTAWNAIPAQYQCWLALFGVTKAAGIMVSGLTLIAAKRVFFAKAPA</sequence>
<dbReference type="AlphaFoldDB" id="A0A1T5IJB2"/>
<feature type="transmembrane region" description="Helical" evidence="1">
    <location>
        <begin position="67"/>
        <end position="89"/>
    </location>
</feature>
<reference evidence="2 3" key="1">
    <citation type="submission" date="2017-02" db="EMBL/GenBank/DDBJ databases">
        <authorList>
            <person name="Peterson S.W."/>
        </authorList>
    </citation>
    <scope>NUCLEOTIDE SEQUENCE [LARGE SCALE GENOMIC DNA]</scope>
    <source>
        <strain evidence="2 3">P15</strain>
    </source>
</reference>
<dbReference type="EMBL" id="FUZV01000001">
    <property type="protein sequence ID" value="SKC39294.1"/>
    <property type="molecule type" value="Genomic_DNA"/>
</dbReference>
<keyword evidence="1" id="KW-0472">Membrane</keyword>
<dbReference type="InterPro" id="IPR019670">
    <property type="entry name" value="DUF2523"/>
</dbReference>
<dbReference type="RefSeq" id="WP_139381324.1">
    <property type="nucleotide sequence ID" value="NZ_BMCL01000003.1"/>
</dbReference>